<evidence type="ECO:0000256" key="1">
    <source>
        <dbReference type="SAM" id="MobiDB-lite"/>
    </source>
</evidence>
<proteinExistence type="predicted"/>
<evidence type="ECO:0000313" key="2">
    <source>
        <dbReference type="EMBL" id="VDC96234.1"/>
    </source>
</evidence>
<protein>
    <submittedName>
        <fullName evidence="2">Uncharacterized protein</fullName>
    </submittedName>
</protein>
<organism evidence="2">
    <name type="scientific">Brassica campestris</name>
    <name type="common">Field mustard</name>
    <dbReference type="NCBI Taxonomy" id="3711"/>
    <lineage>
        <taxon>Eukaryota</taxon>
        <taxon>Viridiplantae</taxon>
        <taxon>Streptophyta</taxon>
        <taxon>Embryophyta</taxon>
        <taxon>Tracheophyta</taxon>
        <taxon>Spermatophyta</taxon>
        <taxon>Magnoliopsida</taxon>
        <taxon>eudicotyledons</taxon>
        <taxon>Gunneridae</taxon>
        <taxon>Pentapetalae</taxon>
        <taxon>rosids</taxon>
        <taxon>malvids</taxon>
        <taxon>Brassicales</taxon>
        <taxon>Brassicaceae</taxon>
        <taxon>Brassiceae</taxon>
        <taxon>Brassica</taxon>
    </lineage>
</organism>
<name>A0A3P6BAH7_BRACM</name>
<reference evidence="2" key="1">
    <citation type="submission" date="2018-11" db="EMBL/GenBank/DDBJ databases">
        <authorList>
            <consortium name="Genoscope - CEA"/>
            <person name="William W."/>
        </authorList>
    </citation>
    <scope>NUCLEOTIDE SEQUENCE</scope>
</reference>
<gene>
    <name evidence="2" type="ORF">BRAA07T28416Z</name>
</gene>
<sequence>MVQPQEPHFFQPLLPWIPDSLDNTHCIFLQAHPREDEWEHMDTNIRRYGSNMASDTRREATHPKVGRSSLRHMTFE</sequence>
<dbReference type="AlphaFoldDB" id="A0A3P6BAH7"/>
<dbReference type="EMBL" id="LR031574">
    <property type="protein sequence ID" value="VDC96234.1"/>
    <property type="molecule type" value="Genomic_DNA"/>
</dbReference>
<feature type="region of interest" description="Disordered" evidence="1">
    <location>
        <begin position="49"/>
        <end position="76"/>
    </location>
</feature>
<accession>A0A3P6BAH7</accession>